<feature type="compositionally biased region" description="Basic and acidic residues" evidence="1">
    <location>
        <begin position="213"/>
        <end position="236"/>
    </location>
</feature>
<feature type="compositionally biased region" description="Basic and acidic residues" evidence="1">
    <location>
        <begin position="508"/>
        <end position="525"/>
    </location>
</feature>
<comment type="caution">
    <text evidence="3">The sequence shown here is derived from an EMBL/GenBank/DDBJ whole genome shotgun (WGS) entry which is preliminary data.</text>
</comment>
<keyword evidence="2" id="KW-0732">Signal</keyword>
<feature type="compositionally biased region" description="Basic and acidic residues" evidence="1">
    <location>
        <begin position="253"/>
        <end position="267"/>
    </location>
</feature>
<feature type="compositionally biased region" description="Basic and acidic residues" evidence="1">
    <location>
        <begin position="108"/>
        <end position="134"/>
    </location>
</feature>
<feature type="region of interest" description="Disordered" evidence="1">
    <location>
        <begin position="331"/>
        <end position="490"/>
    </location>
</feature>
<accession>A0A4U6XFH3</accession>
<evidence type="ECO:0000313" key="3">
    <source>
        <dbReference type="EMBL" id="TKW54610.1"/>
    </source>
</evidence>
<feature type="compositionally biased region" description="Low complexity" evidence="1">
    <location>
        <begin position="438"/>
        <end position="451"/>
    </location>
</feature>
<reference evidence="3 4" key="1">
    <citation type="journal article" date="2019" name="PLoS ONE">
        <title>Comparative genome analysis indicates high evolutionary potential of pathogenicity genes in Colletotrichum tanaceti.</title>
        <authorList>
            <person name="Lelwala R.V."/>
            <person name="Korhonen P.K."/>
            <person name="Young N.D."/>
            <person name="Scott J.B."/>
            <person name="Ades P.A."/>
            <person name="Gasser R.B."/>
            <person name="Taylor P.W.J."/>
        </authorList>
    </citation>
    <scope>NUCLEOTIDE SEQUENCE [LARGE SCALE GENOMIC DNA]</scope>
    <source>
        <strain evidence="3">BRIP57314</strain>
    </source>
</reference>
<feature type="compositionally biased region" description="Basic residues" evidence="1">
    <location>
        <begin position="188"/>
        <end position="198"/>
    </location>
</feature>
<gene>
    <name evidence="3" type="ORF">CTA1_3441</name>
</gene>
<feature type="compositionally biased region" description="Acidic residues" evidence="1">
    <location>
        <begin position="367"/>
        <end position="385"/>
    </location>
</feature>
<protein>
    <submittedName>
        <fullName evidence="3">Uncharacterized protein</fullName>
    </submittedName>
</protein>
<dbReference type="AlphaFoldDB" id="A0A4U6XFH3"/>
<feature type="compositionally biased region" description="Basic and acidic residues" evidence="1">
    <location>
        <begin position="36"/>
        <end position="57"/>
    </location>
</feature>
<feature type="compositionally biased region" description="Polar residues" evidence="1">
    <location>
        <begin position="532"/>
        <end position="552"/>
    </location>
</feature>
<feature type="compositionally biased region" description="Basic and acidic residues" evidence="1">
    <location>
        <begin position="452"/>
        <end position="470"/>
    </location>
</feature>
<proteinExistence type="predicted"/>
<dbReference type="EMBL" id="PJEX01000129">
    <property type="protein sequence ID" value="TKW54610.1"/>
    <property type="molecule type" value="Genomic_DNA"/>
</dbReference>
<feature type="chain" id="PRO_5020888369" evidence="2">
    <location>
        <begin position="39"/>
        <end position="567"/>
    </location>
</feature>
<feature type="compositionally biased region" description="Acidic residues" evidence="1">
    <location>
        <begin position="77"/>
        <end position="88"/>
    </location>
</feature>
<feature type="compositionally biased region" description="Acidic residues" evidence="1">
    <location>
        <begin position="280"/>
        <end position="292"/>
    </location>
</feature>
<feature type="region of interest" description="Disordered" evidence="1">
    <location>
        <begin position="504"/>
        <end position="567"/>
    </location>
</feature>
<evidence type="ECO:0000256" key="2">
    <source>
        <dbReference type="SAM" id="SignalP"/>
    </source>
</evidence>
<evidence type="ECO:0000313" key="4">
    <source>
        <dbReference type="Proteomes" id="UP000310108"/>
    </source>
</evidence>
<dbReference type="Proteomes" id="UP000310108">
    <property type="component" value="Unassembled WGS sequence"/>
</dbReference>
<feature type="region of interest" description="Disordered" evidence="1">
    <location>
        <begin position="36"/>
        <end position="296"/>
    </location>
</feature>
<evidence type="ECO:0000256" key="1">
    <source>
        <dbReference type="SAM" id="MobiDB-lite"/>
    </source>
</evidence>
<feature type="compositionally biased region" description="Low complexity" evidence="1">
    <location>
        <begin position="268"/>
        <end position="279"/>
    </location>
</feature>
<feature type="compositionally biased region" description="Low complexity" evidence="1">
    <location>
        <begin position="89"/>
        <end position="101"/>
    </location>
</feature>
<name>A0A4U6XFH3_9PEZI</name>
<sequence>MGRSSSSSCRPHRRRVLCLLSRLRLELLALLHREVALGGPDPDKGVEQQRDTRDAGRQPKGRLVALPPAEVGRLADDDVADAQEEADAQEQQAVDEGAGEALAVGRQVRRDEDVADRVGDVDADGAAHHGREHVGPVVGPLGDDGEEQHAQHVARARHGEQDAAGQQVQREAADGADDDAADDERHVPHGRPQRRHAQHRLDVEARVEEEEAERAVGQEERRHERLHGPRRKEVARHQRLRRHAALDVPGGREQGDAQHERHDDLRARPPGGRVRAVGDGVDDEQQAGDDGGDAPPVHADLSASLVVVVAAAAAAAFLAAAAAAATTTTEIARDGQEGDGGDEAEHDAAEPKVPAPAEELARHAADEDAEEEADGGEGAVEGEDEVLARARAVGLAEEHDAGGQVGGGAEPLEGAADDEREVVVAEAGGEAPDEEPGEPGVEGQVAAVHVAEAAERQQEGPRDEGEDARRPGLGGGGDVELRREGREDDVEAADEVLLWGCLTAINMDPKREKQKPSSDHREAKTAGRCRPRNSTSNSAGWPSGPVSRSASSCRAIGSVSVSVCGHE</sequence>
<keyword evidence="4" id="KW-1185">Reference proteome</keyword>
<organism evidence="3 4">
    <name type="scientific">Colletotrichum tanaceti</name>
    <dbReference type="NCBI Taxonomy" id="1306861"/>
    <lineage>
        <taxon>Eukaryota</taxon>
        <taxon>Fungi</taxon>
        <taxon>Dikarya</taxon>
        <taxon>Ascomycota</taxon>
        <taxon>Pezizomycotina</taxon>
        <taxon>Sordariomycetes</taxon>
        <taxon>Hypocreomycetidae</taxon>
        <taxon>Glomerellales</taxon>
        <taxon>Glomerellaceae</taxon>
        <taxon>Colletotrichum</taxon>
        <taxon>Colletotrichum destructivum species complex</taxon>
    </lineage>
</organism>
<feature type="signal peptide" evidence="2">
    <location>
        <begin position="1"/>
        <end position="38"/>
    </location>
</feature>